<proteinExistence type="predicted"/>
<protein>
    <submittedName>
        <fullName evidence="2">Uncharacterized protein</fullName>
    </submittedName>
</protein>
<evidence type="ECO:0000313" key="2">
    <source>
        <dbReference type="EMBL" id="KAA6346262.1"/>
    </source>
</evidence>
<evidence type="ECO:0000313" key="3">
    <source>
        <dbReference type="Proteomes" id="UP000324800"/>
    </source>
</evidence>
<organism evidence="2 3">
    <name type="scientific">Streblomastix strix</name>
    <dbReference type="NCBI Taxonomy" id="222440"/>
    <lineage>
        <taxon>Eukaryota</taxon>
        <taxon>Metamonada</taxon>
        <taxon>Preaxostyla</taxon>
        <taxon>Oxymonadida</taxon>
        <taxon>Streblomastigidae</taxon>
        <taxon>Streblomastix</taxon>
    </lineage>
</organism>
<sequence>MGLPGTVSSWYNSSSYLLMLHVTTDACINRIGIKLSRDYHVIFESRGVQGGEAPLGRGFGGRQPPKRGSGAGAPDRGFGGRQPPKQGQRGRSPLSRQIQTSDVCILKIHNRNKSQVQ</sequence>
<comment type="caution">
    <text evidence="2">The sequence shown here is derived from an EMBL/GenBank/DDBJ whole genome shotgun (WGS) entry which is preliminary data.</text>
</comment>
<evidence type="ECO:0000256" key="1">
    <source>
        <dbReference type="SAM" id="MobiDB-lite"/>
    </source>
</evidence>
<gene>
    <name evidence="2" type="ORF">EZS28_052106</name>
</gene>
<reference evidence="2 3" key="1">
    <citation type="submission" date="2019-03" db="EMBL/GenBank/DDBJ databases">
        <title>Single cell metagenomics reveals metabolic interactions within the superorganism composed of flagellate Streblomastix strix and complex community of Bacteroidetes bacteria on its surface.</title>
        <authorList>
            <person name="Treitli S.C."/>
            <person name="Kolisko M."/>
            <person name="Husnik F."/>
            <person name="Keeling P."/>
            <person name="Hampl V."/>
        </authorList>
    </citation>
    <scope>NUCLEOTIDE SEQUENCE [LARGE SCALE GENOMIC DNA]</scope>
    <source>
        <strain evidence="2">ST1C</strain>
    </source>
</reference>
<dbReference type="AlphaFoldDB" id="A0A5J4SKD0"/>
<dbReference type="Proteomes" id="UP000324800">
    <property type="component" value="Unassembled WGS sequence"/>
</dbReference>
<feature type="compositionally biased region" description="Low complexity" evidence="1">
    <location>
        <begin position="81"/>
        <end position="93"/>
    </location>
</feature>
<dbReference type="EMBL" id="SNRW01040145">
    <property type="protein sequence ID" value="KAA6346262.1"/>
    <property type="molecule type" value="Genomic_DNA"/>
</dbReference>
<feature type="region of interest" description="Disordered" evidence="1">
    <location>
        <begin position="49"/>
        <end position="102"/>
    </location>
</feature>
<name>A0A5J4SKD0_9EUKA</name>
<accession>A0A5J4SKD0</accession>